<evidence type="ECO:0000256" key="1">
    <source>
        <dbReference type="SAM" id="Phobius"/>
    </source>
</evidence>
<gene>
    <name evidence="2" type="ORF">SAMN04490247_1120</name>
</gene>
<dbReference type="EMBL" id="FNEV01000002">
    <property type="protein sequence ID" value="SDJ18017.1"/>
    <property type="molecule type" value="Genomic_DNA"/>
</dbReference>
<dbReference type="OrthoDB" id="2971759at2"/>
<keyword evidence="1" id="KW-0472">Membrane</keyword>
<proteinExistence type="predicted"/>
<dbReference type="RefSeq" id="WP_093192857.1">
    <property type="nucleotide sequence ID" value="NZ_FNEV01000002.1"/>
</dbReference>
<feature type="transmembrane region" description="Helical" evidence="1">
    <location>
        <begin position="38"/>
        <end position="65"/>
    </location>
</feature>
<organism evidence="2 3">
    <name type="scientific">Salimicrobium halophilum</name>
    <dbReference type="NCBI Taxonomy" id="86666"/>
    <lineage>
        <taxon>Bacteria</taxon>
        <taxon>Bacillati</taxon>
        <taxon>Bacillota</taxon>
        <taxon>Bacilli</taxon>
        <taxon>Bacillales</taxon>
        <taxon>Bacillaceae</taxon>
        <taxon>Salimicrobium</taxon>
    </lineage>
</organism>
<dbReference type="STRING" id="86666.SAMN04490247_1120"/>
<reference evidence="3" key="1">
    <citation type="submission" date="2016-10" db="EMBL/GenBank/DDBJ databases">
        <authorList>
            <person name="Varghese N."/>
            <person name="Submissions S."/>
        </authorList>
    </citation>
    <scope>NUCLEOTIDE SEQUENCE [LARGE SCALE GENOMIC DNA]</scope>
    <source>
        <strain evidence="3">DSM 4771</strain>
    </source>
</reference>
<keyword evidence="1" id="KW-1133">Transmembrane helix</keyword>
<feature type="transmembrane region" description="Helical" evidence="1">
    <location>
        <begin position="6"/>
        <end position="26"/>
    </location>
</feature>
<keyword evidence="3" id="KW-1185">Reference proteome</keyword>
<keyword evidence="1" id="KW-0812">Transmembrane</keyword>
<protein>
    <submittedName>
        <fullName evidence="2">Uncharacterized protein</fullName>
    </submittedName>
</protein>
<accession>A0A1G8RM03</accession>
<name>A0A1G8RM03_9BACI</name>
<dbReference type="AlphaFoldDB" id="A0A1G8RM03"/>
<sequence length="87" mass="10176">MTFLLANELVTWVLFLVFLGTSYLSYQAYRENHSRRQFLLGFIHLAISPFFAYTIGPIILGLGLIQLYMSTIQWKNKKAAKRFSRLQ</sequence>
<dbReference type="Proteomes" id="UP000199225">
    <property type="component" value="Unassembled WGS sequence"/>
</dbReference>
<evidence type="ECO:0000313" key="2">
    <source>
        <dbReference type="EMBL" id="SDJ18017.1"/>
    </source>
</evidence>
<evidence type="ECO:0000313" key="3">
    <source>
        <dbReference type="Proteomes" id="UP000199225"/>
    </source>
</evidence>